<organism evidence="2 3">
    <name type="scientific">Candidatus Nitrosopumilus sediminis</name>
    <dbReference type="NCBI Taxonomy" id="1229909"/>
    <lineage>
        <taxon>Archaea</taxon>
        <taxon>Nitrososphaerota</taxon>
        <taxon>Nitrososphaeria</taxon>
        <taxon>Nitrosopumilales</taxon>
        <taxon>Nitrosopumilaceae</taxon>
        <taxon>Nitrosopumilus</taxon>
    </lineage>
</organism>
<evidence type="ECO:0000256" key="1">
    <source>
        <dbReference type="SAM" id="MobiDB-lite"/>
    </source>
</evidence>
<proteinExistence type="predicted"/>
<accession>K0BEC8</accession>
<evidence type="ECO:0000313" key="3">
    <source>
        <dbReference type="Proteomes" id="UP000006100"/>
    </source>
</evidence>
<gene>
    <name evidence="2" type="ORF">NSED_07925</name>
</gene>
<name>K0BEC8_9ARCH</name>
<dbReference type="PATRIC" id="fig|1229909.8.peg.1739"/>
<dbReference type="EMBL" id="CP003843">
    <property type="protein sequence ID" value="AFS83377.1"/>
    <property type="molecule type" value="Genomic_DNA"/>
</dbReference>
<dbReference type="KEGG" id="nir:NSED_07925"/>
<dbReference type="RefSeq" id="WP_014965747.1">
    <property type="nucleotide sequence ID" value="NC_018656.1"/>
</dbReference>
<dbReference type="GeneID" id="13698342"/>
<dbReference type="Proteomes" id="UP000006100">
    <property type="component" value="Chromosome"/>
</dbReference>
<evidence type="ECO:0000313" key="2">
    <source>
        <dbReference type="EMBL" id="AFS83377.1"/>
    </source>
</evidence>
<dbReference type="STRING" id="1229909.NSED_07925"/>
<keyword evidence="3" id="KW-1185">Reference proteome</keyword>
<protein>
    <submittedName>
        <fullName evidence="2">Uncharacterized protein</fullName>
    </submittedName>
</protein>
<dbReference type="HOGENOM" id="CLU_406352_0_0_2"/>
<dbReference type="AlphaFoldDB" id="K0BEC8"/>
<sequence length="676" mass="78513">MTGPKGFDPDSRRSMVMNVTQLVRQLLDGYEQREEAKSHWLQKDGIQNCWDARKDAKKGNKWKCVIELIEENGKSFLTITDYGTWGLTGKRLSQKELETEDQPVHERWSRFENLAFANDDIPDKELLGSRGRGKFIFIGISLSNQTFYETLRDDGVYRLGNRILEKTDSPTVAEEGEKAREILKQNTGGLLKPLNHVGTRIIIPDPDPEVVKDFKDGHMEEFIGDTWWEIIEKFNAEIILKDGKNERKVNSFFSDIPKKPKNKNQKILIKENIMIHPLDLRIKKIFLFYDKERTFDERYRGIAVQRAGMNICRLSLEELGPNLSTHITGYVTCERNFDHEMRRCEGQEHYDFMWNRIPARYLKALLIQEYRKFAEEQLGWRALKAQKAQQGQKNAESRALRAANRVAKDIGFGRGGTKVKKPQPPGPPRPKPHKEIQIQLDNPVFPDSDTMRVNYDQSLKSIKARISNNSKHDIQVKARIVIKSVERGDVIEHIYKSDIDVKSNTTSEYFGKDVLKITKQDYSPGHYKISADIVLLTPFEKLRKGYKLDKSEISFYVEQDPPEGGVFEEFVRVVDFDYLPEPKDKLRCVHVMGSKPNTYKLEYNGNHNDCEEYGKEEDTLSQYLYRLSLPELCSIDIENEWKLLFKDSDIIEPIRVIERTNEIIGEFTTSTWMAKI</sequence>
<feature type="region of interest" description="Disordered" evidence="1">
    <location>
        <begin position="411"/>
        <end position="434"/>
    </location>
</feature>
<reference evidence="2 3" key="1">
    <citation type="journal article" date="2012" name="J. Bacteriol.">
        <title>Draft Genome Sequence of an Ammonia-Oxidizing Archaeon, "Candidatus Nitrosopumilus sediminis" AR2, from Svalbard in the Arctic Circle.</title>
        <authorList>
            <person name="Park S.J."/>
            <person name="Kim J.G."/>
            <person name="Jung M.Y."/>
            <person name="Kim S.J."/>
            <person name="Cha I.T."/>
            <person name="Ghai R."/>
            <person name="Martin-Cuadrado A.B."/>
            <person name="Rodriguez-Valera F."/>
            <person name="Rhee S.K."/>
        </authorList>
    </citation>
    <scope>NUCLEOTIDE SEQUENCE [LARGE SCALE GENOMIC DNA]</scope>
    <source>
        <strain evidence="2 3">AR2</strain>
    </source>
</reference>